<evidence type="ECO:0000313" key="1">
    <source>
        <dbReference type="EMBL" id="KAK7694785.1"/>
    </source>
</evidence>
<evidence type="ECO:0000313" key="2">
    <source>
        <dbReference type="Proteomes" id="UP001385951"/>
    </source>
</evidence>
<comment type="caution">
    <text evidence="1">The sequence shown here is derived from an EMBL/GenBank/DDBJ whole genome shotgun (WGS) entry which is preliminary data.</text>
</comment>
<reference evidence="1 2" key="1">
    <citation type="submission" date="2022-09" db="EMBL/GenBank/DDBJ databases">
        <authorList>
            <person name="Palmer J.M."/>
        </authorList>
    </citation>
    <scope>NUCLEOTIDE SEQUENCE [LARGE SCALE GENOMIC DNA]</scope>
    <source>
        <strain evidence="1 2">DSM 7382</strain>
    </source>
</reference>
<keyword evidence="2" id="KW-1185">Reference proteome</keyword>
<proteinExistence type="predicted"/>
<dbReference type="Proteomes" id="UP001385951">
    <property type="component" value="Unassembled WGS sequence"/>
</dbReference>
<name>A0AAW0GNN4_9APHY</name>
<organism evidence="1 2">
    <name type="scientific">Cerrena zonata</name>
    <dbReference type="NCBI Taxonomy" id="2478898"/>
    <lineage>
        <taxon>Eukaryota</taxon>
        <taxon>Fungi</taxon>
        <taxon>Dikarya</taxon>
        <taxon>Basidiomycota</taxon>
        <taxon>Agaricomycotina</taxon>
        <taxon>Agaricomycetes</taxon>
        <taxon>Polyporales</taxon>
        <taxon>Cerrenaceae</taxon>
        <taxon>Cerrena</taxon>
    </lineage>
</organism>
<dbReference type="InterPro" id="IPR016135">
    <property type="entry name" value="UBQ-conjugating_enzyme/RWD"/>
</dbReference>
<protein>
    <submittedName>
        <fullName evidence="1">Uncharacterized protein</fullName>
    </submittedName>
</protein>
<dbReference type="AlphaFoldDB" id="A0AAW0GNN4"/>
<sequence>MTSNQLTLVSSRWYCEPAYEKLRGTEEGAVNSRLYNEKAYVLSRNFVRRALEIPLGGLETEVDWFYYKNGKLRKVLKDAKTLIVKSRASTVESEADSDRAIPRLTGGGIIALERTLIKLQSLLDNHQVASA</sequence>
<gene>
    <name evidence="1" type="ORF">QCA50_001973</name>
</gene>
<dbReference type="Gene3D" id="3.10.110.10">
    <property type="entry name" value="Ubiquitin Conjugating Enzyme"/>
    <property type="match status" value="1"/>
</dbReference>
<dbReference type="EMBL" id="JASBNA010000002">
    <property type="protein sequence ID" value="KAK7694785.1"/>
    <property type="molecule type" value="Genomic_DNA"/>
</dbReference>
<accession>A0AAW0GNN4</accession>